<organism evidence="2 3">
    <name type="scientific">Apibacter mensalis</name>
    <dbReference type="NCBI Taxonomy" id="1586267"/>
    <lineage>
        <taxon>Bacteria</taxon>
        <taxon>Pseudomonadati</taxon>
        <taxon>Bacteroidota</taxon>
        <taxon>Flavobacteriia</taxon>
        <taxon>Flavobacteriales</taxon>
        <taxon>Weeksellaceae</taxon>
        <taxon>Apibacter</taxon>
    </lineage>
</organism>
<dbReference type="Pfam" id="PF13712">
    <property type="entry name" value="Glyco_tranf_2_5"/>
    <property type="match status" value="1"/>
</dbReference>
<dbReference type="RefSeq" id="WP_055425488.1">
    <property type="nucleotide sequence ID" value="NZ_FCOR01000006.1"/>
</dbReference>
<dbReference type="InterPro" id="IPR059123">
    <property type="entry name" value="StrF_dom"/>
</dbReference>
<dbReference type="AlphaFoldDB" id="A0A0X3APW5"/>
<dbReference type="SUPFAM" id="SSF53448">
    <property type="entry name" value="Nucleotide-diphospho-sugar transferases"/>
    <property type="match status" value="1"/>
</dbReference>
<accession>A0A0X3APW5</accession>
<gene>
    <name evidence="2" type="ORF">Ga0061079_10648</name>
</gene>
<dbReference type="OrthoDB" id="7851643at2"/>
<protein>
    <submittedName>
        <fullName evidence="2">Glycosyltransferase like family protein</fullName>
    </submittedName>
</protein>
<proteinExistence type="predicted"/>
<sequence>MISIIVSSYNKRYFQSFCKSVKDTVGEGIPYEIINIWNPGLMGICSAYNQGAVQAKYENLLFIHEDTIFITKDWGSKLLNLLDDKKIGIVGVAGSAYVPNVPAFWWGLNDACFYNLIQSDSEDKNVITYRLDKKYGNSRKVYSLDGVFLACRKDVYLEFPFSDDLKGFHGYDMDFSLRVSSKYTNIVTGEILIKHFSYGTLSQEWFTELINIRKNYIVPKDQKNNQEYELKKYGVFIDYLYKYKYPFFWSINKQLKYLNIRKLGIKGFIKANIKILKYIKKVAI</sequence>
<evidence type="ECO:0000259" key="1">
    <source>
        <dbReference type="Pfam" id="PF13712"/>
    </source>
</evidence>
<keyword evidence="3" id="KW-1185">Reference proteome</keyword>
<dbReference type="Gene3D" id="3.90.550.10">
    <property type="entry name" value="Spore Coat Polysaccharide Biosynthesis Protein SpsA, Chain A"/>
    <property type="match status" value="1"/>
</dbReference>
<name>A0A0X3APW5_9FLAO</name>
<dbReference type="GO" id="GO:0016740">
    <property type="term" value="F:transferase activity"/>
    <property type="evidence" value="ECO:0007669"/>
    <property type="project" value="UniProtKB-KW"/>
</dbReference>
<keyword evidence="2" id="KW-0808">Transferase</keyword>
<dbReference type="Proteomes" id="UP000182761">
    <property type="component" value="Unassembled WGS sequence"/>
</dbReference>
<dbReference type="EMBL" id="FCOR01000006">
    <property type="protein sequence ID" value="CVK16283.1"/>
    <property type="molecule type" value="Genomic_DNA"/>
</dbReference>
<evidence type="ECO:0000313" key="3">
    <source>
        <dbReference type="Proteomes" id="UP000182761"/>
    </source>
</evidence>
<dbReference type="InterPro" id="IPR029044">
    <property type="entry name" value="Nucleotide-diphossugar_trans"/>
</dbReference>
<evidence type="ECO:0000313" key="2">
    <source>
        <dbReference type="EMBL" id="CVK16283.1"/>
    </source>
</evidence>
<feature type="domain" description="Streptomycin biosynthesis protein StrF" evidence="1">
    <location>
        <begin position="4"/>
        <end position="189"/>
    </location>
</feature>
<reference evidence="2 3" key="1">
    <citation type="submission" date="2016-01" db="EMBL/GenBank/DDBJ databases">
        <authorList>
            <person name="McClelland M."/>
            <person name="Jain A."/>
            <person name="Saraogi P."/>
            <person name="Mendelson R."/>
            <person name="Westerman R."/>
            <person name="SanMiguel P."/>
            <person name="Csonka L."/>
        </authorList>
    </citation>
    <scope>NUCLEOTIDE SEQUENCE [LARGE SCALE GENOMIC DNA]</scope>
    <source>
        <strain evidence="2 3">R-53146</strain>
    </source>
</reference>